<dbReference type="RefSeq" id="WP_269444836.1">
    <property type="nucleotide sequence ID" value="NZ_CP097463.1"/>
</dbReference>
<evidence type="ECO:0000259" key="5">
    <source>
        <dbReference type="Pfam" id="PF02826"/>
    </source>
</evidence>
<name>A0ABY7K0A6_9ACTN</name>
<feature type="domain" description="D-isomer specific 2-hydroxyacid dehydrogenase catalytic" evidence="4">
    <location>
        <begin position="24"/>
        <end position="299"/>
    </location>
</feature>
<dbReference type="InterPro" id="IPR029752">
    <property type="entry name" value="D-isomer_DH_CS1"/>
</dbReference>
<dbReference type="Pfam" id="PF00389">
    <property type="entry name" value="2-Hacid_dh"/>
    <property type="match status" value="1"/>
</dbReference>
<dbReference type="PROSITE" id="PS00065">
    <property type="entry name" value="D_2_HYDROXYACID_DH_1"/>
    <property type="match status" value="1"/>
</dbReference>
<dbReference type="PANTHER" id="PTHR10996:SF283">
    <property type="entry name" value="GLYOXYLATE_HYDROXYPYRUVATE REDUCTASE B"/>
    <property type="match status" value="1"/>
</dbReference>
<dbReference type="PANTHER" id="PTHR10996">
    <property type="entry name" value="2-HYDROXYACID DEHYDROGENASE-RELATED"/>
    <property type="match status" value="1"/>
</dbReference>
<dbReference type="SUPFAM" id="SSF52283">
    <property type="entry name" value="Formate/glycerate dehydrogenase catalytic domain-like"/>
    <property type="match status" value="1"/>
</dbReference>
<dbReference type="InterPro" id="IPR029753">
    <property type="entry name" value="D-isomer_DH_CS"/>
</dbReference>
<evidence type="ECO:0000256" key="2">
    <source>
        <dbReference type="ARBA" id="ARBA00023002"/>
    </source>
</evidence>
<dbReference type="InterPro" id="IPR050223">
    <property type="entry name" value="D-isomer_2-hydroxyacid_DH"/>
</dbReference>
<dbReference type="PROSITE" id="PS00671">
    <property type="entry name" value="D_2_HYDROXYACID_DH_3"/>
    <property type="match status" value="1"/>
</dbReference>
<dbReference type="EMBL" id="CP097463">
    <property type="protein sequence ID" value="WAX58286.1"/>
    <property type="molecule type" value="Genomic_DNA"/>
</dbReference>
<sequence length="323" mass="34576">MTPDDPSVLIWDPIRDLDWVYDRERELLAAEGVALVVPDTERASIEQLQRADVLIVSGPFPSELFAHLTRCAGVICYSVGMDAVDAAAAAAASIPVTNVAGYCTDEVSDHAMALLLAIQRRLIPFARKAESGEWKVYSGPDFFGIRRLRGQTVGIVGLGRIGSQVAVKCAAFGMTVLAHDPYLESSPLDFVRLCGLDDLLGRSEVVVLCSALTDSSRRLLDAARIATLRPGAVIVNVARGALIDEAALLEALAAGRIGAAGLDVRAQEPPPDDDPLRELPNVVLTQHMAATSQEARDDLHVFAARRAIELLERAGRAPARRGA</sequence>
<dbReference type="InterPro" id="IPR006139">
    <property type="entry name" value="D-isomer_2_OHA_DH_cat_dom"/>
</dbReference>
<protein>
    <recommendedName>
        <fullName evidence="8">C-terminal binding protein</fullName>
    </recommendedName>
</protein>
<accession>A0ABY7K0A6</accession>
<proteinExistence type="inferred from homology"/>
<dbReference type="InterPro" id="IPR006140">
    <property type="entry name" value="D-isomer_DH_NAD-bd"/>
</dbReference>
<reference evidence="6" key="1">
    <citation type="submission" date="2022-05" db="EMBL/GenBank/DDBJ databases">
        <title>Jatrophihabitans sp. SB3-54 whole genome sequence.</title>
        <authorList>
            <person name="Suh M.K."/>
            <person name="Eom M.K."/>
            <person name="Kim J.S."/>
            <person name="Kim H.S."/>
            <person name="Do H.E."/>
            <person name="Shin Y.K."/>
            <person name="Lee J.-S."/>
        </authorList>
    </citation>
    <scope>NUCLEOTIDE SEQUENCE</scope>
    <source>
        <strain evidence="6">SB3-54</strain>
    </source>
</reference>
<keyword evidence="2 3" id="KW-0560">Oxidoreductase</keyword>
<evidence type="ECO:0000256" key="1">
    <source>
        <dbReference type="ARBA" id="ARBA00005854"/>
    </source>
</evidence>
<evidence type="ECO:0000256" key="3">
    <source>
        <dbReference type="RuleBase" id="RU003719"/>
    </source>
</evidence>
<evidence type="ECO:0000259" key="4">
    <source>
        <dbReference type="Pfam" id="PF00389"/>
    </source>
</evidence>
<keyword evidence="7" id="KW-1185">Reference proteome</keyword>
<gene>
    <name evidence="6" type="ORF">M6B22_05850</name>
</gene>
<evidence type="ECO:0000313" key="6">
    <source>
        <dbReference type="EMBL" id="WAX58286.1"/>
    </source>
</evidence>
<dbReference type="Gene3D" id="3.40.50.720">
    <property type="entry name" value="NAD(P)-binding Rossmann-like Domain"/>
    <property type="match status" value="2"/>
</dbReference>
<dbReference type="SUPFAM" id="SSF51735">
    <property type="entry name" value="NAD(P)-binding Rossmann-fold domains"/>
    <property type="match status" value="1"/>
</dbReference>
<comment type="similarity">
    <text evidence="1 3">Belongs to the D-isomer specific 2-hydroxyacid dehydrogenase family.</text>
</comment>
<organism evidence="6 7">
    <name type="scientific">Jatrophihabitans cynanchi</name>
    <dbReference type="NCBI Taxonomy" id="2944128"/>
    <lineage>
        <taxon>Bacteria</taxon>
        <taxon>Bacillati</taxon>
        <taxon>Actinomycetota</taxon>
        <taxon>Actinomycetes</taxon>
        <taxon>Jatrophihabitantales</taxon>
        <taxon>Jatrophihabitantaceae</taxon>
        <taxon>Jatrophihabitans</taxon>
    </lineage>
</organism>
<dbReference type="Proteomes" id="UP001164693">
    <property type="component" value="Chromosome"/>
</dbReference>
<evidence type="ECO:0000313" key="7">
    <source>
        <dbReference type="Proteomes" id="UP001164693"/>
    </source>
</evidence>
<feature type="domain" description="D-isomer specific 2-hydroxyacid dehydrogenase NAD-binding" evidence="5">
    <location>
        <begin position="112"/>
        <end position="289"/>
    </location>
</feature>
<dbReference type="Pfam" id="PF02826">
    <property type="entry name" value="2-Hacid_dh_C"/>
    <property type="match status" value="1"/>
</dbReference>
<evidence type="ECO:0008006" key="8">
    <source>
        <dbReference type="Google" id="ProtNLM"/>
    </source>
</evidence>
<dbReference type="InterPro" id="IPR036291">
    <property type="entry name" value="NAD(P)-bd_dom_sf"/>
</dbReference>